<dbReference type="Pfam" id="PF10431">
    <property type="entry name" value="ClpB_D2-small"/>
    <property type="match status" value="1"/>
</dbReference>
<dbReference type="InterPro" id="IPR041546">
    <property type="entry name" value="ClpA/ClpB_AAA_lid"/>
</dbReference>
<dbReference type="GO" id="GO:0016887">
    <property type="term" value="F:ATP hydrolysis activity"/>
    <property type="evidence" value="ECO:0007669"/>
    <property type="project" value="InterPro"/>
</dbReference>
<dbReference type="PANTHER" id="PTHR11638">
    <property type="entry name" value="ATP-DEPENDENT CLP PROTEASE"/>
    <property type="match status" value="1"/>
</dbReference>
<evidence type="ECO:0000256" key="6">
    <source>
        <dbReference type="SAM" id="Coils"/>
    </source>
</evidence>
<feature type="coiled-coil region" evidence="6">
    <location>
        <begin position="419"/>
        <end position="477"/>
    </location>
</feature>
<dbReference type="Proteomes" id="UP001224775">
    <property type="component" value="Unassembled WGS sequence"/>
</dbReference>
<dbReference type="InterPro" id="IPR028299">
    <property type="entry name" value="ClpA/B_CS2"/>
</dbReference>
<dbReference type="FunFam" id="3.40.50.300:FF:000120">
    <property type="entry name" value="ATP-dependent chaperone ClpB"/>
    <property type="match status" value="1"/>
</dbReference>
<comment type="caution">
    <text evidence="9">The sequence shown here is derived from an EMBL/GenBank/DDBJ whole genome shotgun (WGS) entry which is preliminary data.</text>
</comment>
<name>A0AAD8XUI7_9STRA</name>
<dbReference type="Gene3D" id="3.40.50.300">
    <property type="entry name" value="P-loop containing nucleotide triphosphate hydrolases"/>
    <property type="match status" value="3"/>
</dbReference>
<keyword evidence="2" id="KW-0677">Repeat</keyword>
<dbReference type="AlphaFoldDB" id="A0AAD8XUI7"/>
<dbReference type="GO" id="GO:0005737">
    <property type="term" value="C:cytoplasm"/>
    <property type="evidence" value="ECO:0007669"/>
    <property type="project" value="TreeGrafter"/>
</dbReference>
<dbReference type="SMART" id="SM00382">
    <property type="entry name" value="AAA"/>
    <property type="match status" value="2"/>
</dbReference>
<dbReference type="GO" id="GO:0034605">
    <property type="term" value="P:cellular response to heat"/>
    <property type="evidence" value="ECO:0007669"/>
    <property type="project" value="TreeGrafter"/>
</dbReference>
<keyword evidence="9" id="KW-0346">Stress response</keyword>
<evidence type="ECO:0000256" key="5">
    <source>
        <dbReference type="ARBA" id="ARBA00023186"/>
    </source>
</evidence>
<dbReference type="FunFam" id="3.40.50.300:FF:000025">
    <property type="entry name" value="ATP-dependent Clp protease subunit"/>
    <property type="match status" value="1"/>
</dbReference>
<feature type="domain" description="AAA+ ATPase" evidence="7">
    <location>
        <begin position="183"/>
        <end position="328"/>
    </location>
</feature>
<dbReference type="SMART" id="SM01086">
    <property type="entry name" value="ClpB_D2-small"/>
    <property type="match status" value="1"/>
</dbReference>
<dbReference type="InterPro" id="IPR003593">
    <property type="entry name" value="AAA+_ATPase"/>
</dbReference>
<evidence type="ECO:0000256" key="4">
    <source>
        <dbReference type="ARBA" id="ARBA00022840"/>
    </source>
</evidence>
<dbReference type="InterPro" id="IPR019489">
    <property type="entry name" value="Clp_ATPase_C"/>
</dbReference>
<keyword evidence="4" id="KW-0067">ATP-binding</keyword>
<sequence>MLSTILHSSTNRPLLRHPPMMTQKLLRQTQSTMMTHPSVAHQWQRSLSVLPSMNILPKAIHASSNNLASLPSGQEGIRRLCSNQSHHIPIGSGGSWNRSSLMNTNSIIPQQQQQVRQFSSGGNLGNIFQHAQNANNNKNSKPGETLEQYGVDLTQLAKEGKLDPVIGRHEEIRRTLQILARRTKNNPVLIGEPGVGKTAIAEGLAQRIANKEVPESMKNKRVISLDVSSLVSGAMFRGQFEERLKAVLQDIQDLAGEVILFVDELHTIVGAGKGEGSMDMSNMLKPKLARGELQLVGATTLDEYKLIEKDAALARRFQSVYIAEPNVEDTVSILRGLKNSYELHHGIRVKDEALIAAATLSNRYIADRKQPDKSIDLVDEACSRLRLEQESKPEVVYKVERDLLTKQIEQSALANEKDDARAMERKEEVDKEVDAMKKELDRLQYMWMAEKDELERGKKLQEQLDAAKRELTIVRKQGKFCIGGAAVKLRDLAKAAELQHATIPRLEDELNAWDKKENEGGNQHKMLSDFVSADAIATVVARHTGIPVSRITGSESRKLLKLEDQLRQRVVGQDAALSAVSDCVRLARTRLQDPDRPLGTFLFIGPTGVGKTELCKALAESLFDDDSAMTRIDMSEYGEKHTISKLIGSPPGYVGYEEGGALTESVRRRPYQILLLDEFEKGHKDVWNILLQLFDEGHLTDSHGRKVDFRNVIVVMTSNMGASVIAELPPDLTGAEPHVKDALMEVVRGTLSPELLNRIDETVVFSRLQRENMGDIANIHLDEIAKRLMDGQNMTLDVSEVALDCIAEKGYDVRYGARPLKRVLARDILNPLSKLLLEGSVKEGDTVKVRTRGEARLTAKSSPGVTWVSSSDGVFDKEDRNDILILRNHEVNVGNADESETWDDDEYLLEDGTHAHR</sequence>
<keyword evidence="5" id="KW-0143">Chaperone</keyword>
<keyword evidence="6" id="KW-0175">Coiled coil</keyword>
<proteinExistence type="inferred from homology"/>
<dbReference type="InterPro" id="IPR003959">
    <property type="entry name" value="ATPase_AAA_core"/>
</dbReference>
<dbReference type="GO" id="GO:0005524">
    <property type="term" value="F:ATP binding"/>
    <property type="evidence" value="ECO:0007669"/>
    <property type="project" value="UniProtKB-KW"/>
</dbReference>
<evidence type="ECO:0000256" key="1">
    <source>
        <dbReference type="ARBA" id="ARBA00008675"/>
    </source>
</evidence>
<feature type="domain" description="Clp ATPase C-terminal" evidence="8">
    <location>
        <begin position="768"/>
        <end position="859"/>
    </location>
</feature>
<evidence type="ECO:0000313" key="10">
    <source>
        <dbReference type="Proteomes" id="UP001224775"/>
    </source>
</evidence>
<dbReference type="Pfam" id="PF17871">
    <property type="entry name" value="AAA_lid_9"/>
    <property type="match status" value="1"/>
</dbReference>
<accession>A0AAD8XUI7</accession>
<dbReference type="InterPro" id="IPR050130">
    <property type="entry name" value="ClpA_ClpB"/>
</dbReference>
<feature type="domain" description="AAA+ ATPase" evidence="7">
    <location>
        <begin position="597"/>
        <end position="750"/>
    </location>
</feature>
<comment type="similarity">
    <text evidence="1">Belongs to the ClpA/ClpB family.</text>
</comment>
<dbReference type="Pfam" id="PF07724">
    <property type="entry name" value="AAA_2"/>
    <property type="match status" value="1"/>
</dbReference>
<dbReference type="EMBL" id="JATAAI010000045">
    <property type="protein sequence ID" value="KAK1733730.1"/>
    <property type="molecule type" value="Genomic_DNA"/>
</dbReference>
<dbReference type="CDD" id="cd00009">
    <property type="entry name" value="AAA"/>
    <property type="match status" value="1"/>
</dbReference>
<reference evidence="9" key="1">
    <citation type="submission" date="2023-06" db="EMBL/GenBank/DDBJ databases">
        <title>Survivors Of The Sea: Transcriptome response of Skeletonema marinoi to long-term dormancy.</title>
        <authorList>
            <person name="Pinder M.I.M."/>
            <person name="Kourtchenko O."/>
            <person name="Robertson E.K."/>
            <person name="Larsson T."/>
            <person name="Maumus F."/>
            <person name="Osuna-Cruz C.M."/>
            <person name="Vancaester E."/>
            <person name="Stenow R."/>
            <person name="Vandepoele K."/>
            <person name="Ploug H."/>
            <person name="Bruchert V."/>
            <person name="Godhe A."/>
            <person name="Topel M."/>
        </authorList>
    </citation>
    <scope>NUCLEOTIDE SEQUENCE</scope>
    <source>
        <strain evidence="9">R05AC</strain>
    </source>
</reference>
<dbReference type="InterPro" id="IPR001270">
    <property type="entry name" value="ClpA/B"/>
</dbReference>
<gene>
    <name evidence="9" type="ORF">QTG54_015585</name>
</gene>
<dbReference type="Gene3D" id="1.10.8.60">
    <property type="match status" value="1"/>
</dbReference>
<dbReference type="PRINTS" id="PR00300">
    <property type="entry name" value="CLPPROTEASEA"/>
</dbReference>
<protein>
    <submittedName>
        <fullName evidence="9">Heat shock protein Hsp78</fullName>
    </submittedName>
</protein>
<dbReference type="CDD" id="cd19499">
    <property type="entry name" value="RecA-like_ClpB_Hsp104-like"/>
    <property type="match status" value="1"/>
</dbReference>
<dbReference type="FunFam" id="3.40.50.300:FF:000010">
    <property type="entry name" value="Chaperone clpB 1, putative"/>
    <property type="match status" value="1"/>
</dbReference>
<evidence type="ECO:0000259" key="7">
    <source>
        <dbReference type="SMART" id="SM00382"/>
    </source>
</evidence>
<keyword evidence="3" id="KW-0547">Nucleotide-binding</keyword>
<dbReference type="SUPFAM" id="SSF52540">
    <property type="entry name" value="P-loop containing nucleoside triphosphate hydrolases"/>
    <property type="match status" value="2"/>
</dbReference>
<dbReference type="InterPro" id="IPR027417">
    <property type="entry name" value="P-loop_NTPase"/>
</dbReference>
<evidence type="ECO:0000256" key="2">
    <source>
        <dbReference type="ARBA" id="ARBA00022737"/>
    </source>
</evidence>
<organism evidence="9 10">
    <name type="scientific">Skeletonema marinoi</name>
    <dbReference type="NCBI Taxonomy" id="267567"/>
    <lineage>
        <taxon>Eukaryota</taxon>
        <taxon>Sar</taxon>
        <taxon>Stramenopiles</taxon>
        <taxon>Ochrophyta</taxon>
        <taxon>Bacillariophyta</taxon>
        <taxon>Coscinodiscophyceae</taxon>
        <taxon>Thalassiosirophycidae</taxon>
        <taxon>Thalassiosirales</taxon>
        <taxon>Skeletonemataceae</taxon>
        <taxon>Skeletonema</taxon>
        <taxon>Skeletonema marinoi-dohrnii complex</taxon>
    </lineage>
</organism>
<dbReference type="PANTHER" id="PTHR11638:SF18">
    <property type="entry name" value="HEAT SHOCK PROTEIN 104"/>
    <property type="match status" value="1"/>
</dbReference>
<evidence type="ECO:0000256" key="3">
    <source>
        <dbReference type="ARBA" id="ARBA00022741"/>
    </source>
</evidence>
<evidence type="ECO:0000313" key="9">
    <source>
        <dbReference type="EMBL" id="KAK1733730.1"/>
    </source>
</evidence>
<dbReference type="Pfam" id="PF00004">
    <property type="entry name" value="AAA"/>
    <property type="match status" value="1"/>
</dbReference>
<keyword evidence="10" id="KW-1185">Reference proteome</keyword>
<evidence type="ECO:0000259" key="8">
    <source>
        <dbReference type="SMART" id="SM01086"/>
    </source>
</evidence>
<dbReference type="PROSITE" id="PS00871">
    <property type="entry name" value="CLPAB_2"/>
    <property type="match status" value="1"/>
</dbReference>